<gene>
    <name evidence="2" type="ORF">ACFO6V_09060</name>
</gene>
<evidence type="ECO:0000256" key="1">
    <source>
        <dbReference type="SAM" id="Phobius"/>
    </source>
</evidence>
<reference evidence="3" key="1">
    <citation type="journal article" date="2019" name="Int. J. Syst. Evol. Microbiol.">
        <title>The Global Catalogue of Microorganisms (GCM) 10K type strain sequencing project: providing services to taxonomists for standard genome sequencing and annotation.</title>
        <authorList>
            <consortium name="The Broad Institute Genomics Platform"/>
            <consortium name="The Broad Institute Genome Sequencing Center for Infectious Disease"/>
            <person name="Wu L."/>
            <person name="Ma J."/>
        </authorList>
    </citation>
    <scope>NUCLEOTIDE SEQUENCE [LARGE SCALE GENOMIC DNA]</scope>
    <source>
        <strain evidence="3">CCUG 42722</strain>
    </source>
</reference>
<dbReference type="Proteomes" id="UP001596011">
    <property type="component" value="Unassembled WGS sequence"/>
</dbReference>
<dbReference type="InterPro" id="IPR045713">
    <property type="entry name" value="DUF6069"/>
</dbReference>
<evidence type="ECO:0000313" key="2">
    <source>
        <dbReference type="EMBL" id="MFC4628380.1"/>
    </source>
</evidence>
<feature type="transmembrane region" description="Helical" evidence="1">
    <location>
        <begin position="113"/>
        <end position="133"/>
    </location>
</feature>
<feature type="transmembrane region" description="Helical" evidence="1">
    <location>
        <begin position="55"/>
        <end position="76"/>
    </location>
</feature>
<sequence>MSDLQQKTRTPNRVGARALAVAATVAAAALVWLVGEPLLGNDLVVEQPGQAPLDLSLASFVIITLGASLAGWAVLALLEKITRYGRRIWTGLAVAVVLVSFLPFLSAQMTTGSAVVLGVVHLVVGAVLVPLLLRVPRGSDEA</sequence>
<organism evidence="2 3">
    <name type="scientific">Promicromonospora alba</name>
    <dbReference type="NCBI Taxonomy" id="1616110"/>
    <lineage>
        <taxon>Bacteria</taxon>
        <taxon>Bacillati</taxon>
        <taxon>Actinomycetota</taxon>
        <taxon>Actinomycetes</taxon>
        <taxon>Micrococcales</taxon>
        <taxon>Promicromonosporaceae</taxon>
        <taxon>Promicromonospora</taxon>
    </lineage>
</organism>
<feature type="transmembrane region" description="Helical" evidence="1">
    <location>
        <begin position="88"/>
        <end position="107"/>
    </location>
</feature>
<dbReference type="EMBL" id="JBHSFI010000003">
    <property type="protein sequence ID" value="MFC4628380.1"/>
    <property type="molecule type" value="Genomic_DNA"/>
</dbReference>
<keyword evidence="3" id="KW-1185">Reference proteome</keyword>
<keyword evidence="1" id="KW-0812">Transmembrane</keyword>
<comment type="caution">
    <text evidence="2">The sequence shown here is derived from an EMBL/GenBank/DDBJ whole genome shotgun (WGS) entry which is preliminary data.</text>
</comment>
<keyword evidence="1" id="KW-1133">Transmembrane helix</keyword>
<feature type="transmembrane region" description="Helical" evidence="1">
    <location>
        <begin position="14"/>
        <end position="35"/>
    </location>
</feature>
<protein>
    <submittedName>
        <fullName evidence="2">DUF6069 family protein</fullName>
    </submittedName>
</protein>
<accession>A0ABV9HFM9</accession>
<dbReference type="RefSeq" id="WP_377134413.1">
    <property type="nucleotide sequence ID" value="NZ_JBHSFI010000003.1"/>
</dbReference>
<evidence type="ECO:0000313" key="3">
    <source>
        <dbReference type="Proteomes" id="UP001596011"/>
    </source>
</evidence>
<keyword evidence="1" id="KW-0472">Membrane</keyword>
<dbReference type="Pfam" id="PF19545">
    <property type="entry name" value="DUF6069"/>
    <property type="match status" value="1"/>
</dbReference>
<name>A0ABV9HFM9_9MICO</name>
<proteinExistence type="predicted"/>